<dbReference type="GO" id="GO:0003677">
    <property type="term" value="F:DNA binding"/>
    <property type="evidence" value="ECO:0007669"/>
    <property type="project" value="InterPro"/>
</dbReference>
<keyword evidence="3" id="KW-0479">Metal-binding</keyword>
<dbReference type="GO" id="GO:0007526">
    <property type="term" value="P:larval somatic muscle development"/>
    <property type="evidence" value="ECO:0007669"/>
    <property type="project" value="UniProtKB-ARBA"/>
</dbReference>
<dbReference type="SMART" id="SM00614">
    <property type="entry name" value="ZnF_BED"/>
    <property type="match status" value="1"/>
</dbReference>
<dbReference type="GO" id="GO:0007464">
    <property type="term" value="P:R3/R4 cell fate commitment"/>
    <property type="evidence" value="ECO:0007669"/>
    <property type="project" value="UniProtKB-ARBA"/>
</dbReference>
<evidence type="ECO:0000256" key="2">
    <source>
        <dbReference type="ARBA" id="ARBA00022473"/>
    </source>
</evidence>
<feature type="compositionally biased region" description="Acidic residues" evidence="13">
    <location>
        <begin position="568"/>
        <end position="578"/>
    </location>
</feature>
<dbReference type="InterPro" id="IPR003656">
    <property type="entry name" value="Znf_BED"/>
</dbReference>
<evidence type="ECO:0000313" key="17">
    <source>
        <dbReference type="RefSeq" id="XP_014485843.1"/>
    </source>
</evidence>
<dbReference type="PROSITE" id="PS50097">
    <property type="entry name" value="BTB"/>
    <property type="match status" value="1"/>
</dbReference>
<dbReference type="Gene3D" id="3.30.710.10">
    <property type="entry name" value="Potassium Channel Kv1.1, Chain A"/>
    <property type="match status" value="1"/>
</dbReference>
<feature type="compositionally biased region" description="Polar residues" evidence="13">
    <location>
        <begin position="94"/>
        <end position="104"/>
    </location>
</feature>
<evidence type="ECO:0000256" key="13">
    <source>
        <dbReference type="SAM" id="MobiDB-lite"/>
    </source>
</evidence>
<dbReference type="GO" id="GO:0016199">
    <property type="term" value="P:axon midline choice point recognition"/>
    <property type="evidence" value="ECO:0007669"/>
    <property type="project" value="UniProtKB-ARBA"/>
</dbReference>
<dbReference type="InterPro" id="IPR036236">
    <property type="entry name" value="Znf_C2H2_sf"/>
</dbReference>
<dbReference type="InterPro" id="IPR000210">
    <property type="entry name" value="BTB/POZ_dom"/>
</dbReference>
<dbReference type="Pfam" id="PF02892">
    <property type="entry name" value="zf-BED"/>
    <property type="match status" value="1"/>
</dbReference>
<dbReference type="RefSeq" id="XP_014485843.1">
    <property type="nucleotide sequence ID" value="XM_014630357.1"/>
</dbReference>
<keyword evidence="6" id="KW-0862">Zinc</keyword>
<keyword evidence="2" id="KW-0217">Developmental protein</keyword>
<keyword evidence="9" id="KW-0804">Transcription</keyword>
<proteinExistence type="predicted"/>
<keyword evidence="16" id="KW-1185">Reference proteome</keyword>
<reference evidence="17" key="1">
    <citation type="submission" date="2025-08" db="UniProtKB">
        <authorList>
            <consortium name="RefSeq"/>
        </authorList>
    </citation>
    <scope>IDENTIFICATION</scope>
</reference>
<evidence type="ECO:0000256" key="12">
    <source>
        <dbReference type="PROSITE-ProRule" id="PRU00027"/>
    </source>
</evidence>
<dbReference type="SUPFAM" id="SSF57667">
    <property type="entry name" value="beta-beta-alpha zinc fingers"/>
    <property type="match status" value="1"/>
</dbReference>
<evidence type="ECO:0000256" key="8">
    <source>
        <dbReference type="ARBA" id="ARBA00023015"/>
    </source>
</evidence>
<dbReference type="SUPFAM" id="SSF54695">
    <property type="entry name" value="POZ domain"/>
    <property type="match status" value="1"/>
</dbReference>
<feature type="compositionally biased region" description="Acidic residues" evidence="13">
    <location>
        <begin position="69"/>
        <end position="81"/>
    </location>
</feature>
<evidence type="ECO:0000256" key="5">
    <source>
        <dbReference type="ARBA" id="ARBA00022782"/>
    </source>
</evidence>
<keyword evidence="8" id="KW-0805">Transcription regulation</keyword>
<comment type="function">
    <text evidence="11">Putative transcription factor required for axon growth and guidance in the central and peripheral nervous systems. Repels CNS axons away from the midline by promoting the expression of the midline repellent sli and its receptor robo.</text>
</comment>
<dbReference type="InterPro" id="IPR051095">
    <property type="entry name" value="Dros_DevTransReg"/>
</dbReference>
<feature type="domain" description="BED-type" evidence="15">
    <location>
        <begin position="133"/>
        <end position="201"/>
    </location>
</feature>
<dbReference type="PANTHER" id="PTHR23110">
    <property type="entry name" value="BTB DOMAIN TRANSCRIPTION FACTOR"/>
    <property type="match status" value="1"/>
</dbReference>
<dbReference type="GO" id="GO:0006357">
    <property type="term" value="P:regulation of transcription by RNA polymerase II"/>
    <property type="evidence" value="ECO:0007669"/>
    <property type="project" value="TreeGrafter"/>
</dbReference>
<dbReference type="GO" id="GO:0008270">
    <property type="term" value="F:zinc ion binding"/>
    <property type="evidence" value="ECO:0007669"/>
    <property type="project" value="UniProtKB-KW"/>
</dbReference>
<dbReference type="Proteomes" id="UP000515204">
    <property type="component" value="Unplaced"/>
</dbReference>
<dbReference type="GO" id="GO:0045476">
    <property type="term" value="P:nurse cell apoptotic process"/>
    <property type="evidence" value="ECO:0007669"/>
    <property type="project" value="UniProtKB-ARBA"/>
</dbReference>
<dbReference type="Pfam" id="PF00651">
    <property type="entry name" value="BTB"/>
    <property type="match status" value="1"/>
</dbReference>
<organism evidence="16 17">
    <name type="scientific">Dinoponera quadriceps</name>
    <name type="common">South American ant</name>
    <dbReference type="NCBI Taxonomy" id="609295"/>
    <lineage>
        <taxon>Eukaryota</taxon>
        <taxon>Metazoa</taxon>
        <taxon>Ecdysozoa</taxon>
        <taxon>Arthropoda</taxon>
        <taxon>Hexapoda</taxon>
        <taxon>Insecta</taxon>
        <taxon>Pterygota</taxon>
        <taxon>Neoptera</taxon>
        <taxon>Endopterygota</taxon>
        <taxon>Hymenoptera</taxon>
        <taxon>Apocrita</taxon>
        <taxon>Aculeata</taxon>
        <taxon>Formicoidea</taxon>
        <taxon>Formicidae</taxon>
        <taxon>Ponerinae</taxon>
        <taxon>Ponerini</taxon>
        <taxon>Dinoponera</taxon>
    </lineage>
</organism>
<sequence length="622" mass="68490">MCRVPSSSLPLYSRSLQRLPRGTANTVAYARTEQYPVDSCRDPIGAKHIVIVTASTDDIKEDFVMKQEPEDEEDCYLDDDSMPASSPPPPPTARTHSSTLLPTQSSSSSSSSSAGRHGVHRVRSHTGSLRAMANPSAVWAHFDLCANDPLRAQCRICGAVVVRGGANPRQCGTTNLHRHLRVHHGGRLIGRRYHVMQSTSQGNAAAKTIRIAQSLVRPQFRNIAPAPLSQQQQQPQQQQQQQPRQTKTLVLKTIPLKVKQVAPTTIKMPSRQSSGLPHNIVHQQPTEVCLRWNSYHSNMQNSFPSLLDAEQFVDVTLACEGRSLKCHKMILSSCSDYLADLLRENPCQHPIILMKDLKFWEVEALVKFMYRGEVNVAHDKLPQLLNAAEALQVKGLAGPSPSSQSTKPPLLIPQSKPLPSQPVVPRGITESKENKASPSGGGVSTPSSPKRAQKRQQSEPLEPRPFTKIRLQRPVTPLSPCPTVKMEPLDIPLSPTELFSEGNEDAVTPSPDLDNLMSLHEEDDDPGGEEMNDEVGRLHFCELPAPPDLNDSEDQMEFVPTDFLEQQQQEEEILEEAESSCNKDNDSSGSKKDSPDYTSADEAGEDDAAASETQPSKEKKVT</sequence>
<evidence type="ECO:0000313" key="16">
    <source>
        <dbReference type="Proteomes" id="UP000515204"/>
    </source>
</evidence>
<dbReference type="GO" id="GO:0045467">
    <property type="term" value="P:R7 cell development"/>
    <property type="evidence" value="ECO:0007669"/>
    <property type="project" value="UniProtKB-ARBA"/>
</dbReference>
<dbReference type="OrthoDB" id="3066195at2759"/>
<evidence type="ECO:0000256" key="10">
    <source>
        <dbReference type="ARBA" id="ARBA00023242"/>
    </source>
</evidence>
<evidence type="ECO:0000256" key="6">
    <source>
        <dbReference type="ARBA" id="ARBA00022833"/>
    </source>
</evidence>
<protein>
    <submittedName>
        <fullName evidence="17">Uncharacterized protein LOC106750201 isoform X1</fullName>
    </submittedName>
</protein>
<keyword evidence="7" id="KW-0524">Neurogenesis</keyword>
<evidence type="ECO:0000256" key="7">
    <source>
        <dbReference type="ARBA" id="ARBA00022902"/>
    </source>
</evidence>
<feature type="compositionally biased region" description="Basic and acidic residues" evidence="13">
    <location>
        <begin position="581"/>
        <end position="595"/>
    </location>
</feature>
<dbReference type="PROSITE" id="PS50808">
    <property type="entry name" value="ZF_BED"/>
    <property type="match status" value="1"/>
</dbReference>
<dbReference type="GO" id="GO:0008406">
    <property type="term" value="P:gonad development"/>
    <property type="evidence" value="ECO:0007669"/>
    <property type="project" value="UniProtKB-ARBA"/>
</dbReference>
<dbReference type="PANTHER" id="PTHR23110:SF111">
    <property type="entry name" value="LONGITUDINALS LACKING PROTEIN, ISOFORMS F_I_K_T"/>
    <property type="match status" value="1"/>
</dbReference>
<evidence type="ECO:0000259" key="15">
    <source>
        <dbReference type="PROSITE" id="PS50808"/>
    </source>
</evidence>
<comment type="subcellular location">
    <subcellularLocation>
        <location evidence="1">Nucleus</location>
    </subcellularLocation>
</comment>
<evidence type="ECO:0000256" key="11">
    <source>
        <dbReference type="ARBA" id="ARBA00037382"/>
    </source>
</evidence>
<evidence type="ECO:0000256" key="3">
    <source>
        <dbReference type="ARBA" id="ARBA00022723"/>
    </source>
</evidence>
<evidence type="ECO:0000259" key="14">
    <source>
        <dbReference type="PROSITE" id="PS50097"/>
    </source>
</evidence>
<dbReference type="InterPro" id="IPR011333">
    <property type="entry name" value="SKP1/BTB/POZ_sf"/>
</dbReference>
<feature type="domain" description="BTB" evidence="14">
    <location>
        <begin position="313"/>
        <end position="378"/>
    </location>
</feature>
<gene>
    <name evidence="17" type="primary">LOC106750201</name>
</gene>
<evidence type="ECO:0000256" key="4">
    <source>
        <dbReference type="ARBA" id="ARBA00022771"/>
    </source>
</evidence>
<feature type="region of interest" description="Disordered" evidence="13">
    <location>
        <begin position="227"/>
        <end position="246"/>
    </location>
</feature>
<name>A0A6P3Y697_DINQU</name>
<keyword evidence="10" id="KW-0539">Nucleus</keyword>
<dbReference type="SMART" id="SM00225">
    <property type="entry name" value="BTB"/>
    <property type="match status" value="1"/>
</dbReference>
<dbReference type="CDD" id="cd18315">
    <property type="entry name" value="BTB_POZ_BAB-like"/>
    <property type="match status" value="1"/>
</dbReference>
<evidence type="ECO:0000256" key="1">
    <source>
        <dbReference type="ARBA" id="ARBA00004123"/>
    </source>
</evidence>
<feature type="compositionally biased region" description="Acidic residues" evidence="13">
    <location>
        <begin position="521"/>
        <end position="533"/>
    </location>
</feature>
<dbReference type="AlphaFoldDB" id="A0A6P3Y697"/>
<dbReference type="GO" id="GO:0048813">
    <property type="term" value="P:dendrite morphogenesis"/>
    <property type="evidence" value="ECO:0007669"/>
    <property type="project" value="UniProtKB-ARBA"/>
</dbReference>
<dbReference type="GO" id="GO:0005634">
    <property type="term" value="C:nucleus"/>
    <property type="evidence" value="ECO:0007669"/>
    <property type="project" value="UniProtKB-SubCell"/>
</dbReference>
<dbReference type="KEGG" id="dqu:106750201"/>
<accession>A0A6P3Y697</accession>
<dbReference type="GeneID" id="106750201"/>
<dbReference type="GO" id="GO:0035167">
    <property type="term" value="P:larval lymph gland hemopoiesis"/>
    <property type="evidence" value="ECO:0007669"/>
    <property type="project" value="UniProtKB-ARBA"/>
</dbReference>
<feature type="compositionally biased region" description="Low complexity" evidence="13">
    <location>
        <begin position="230"/>
        <end position="245"/>
    </location>
</feature>
<keyword evidence="4 12" id="KW-0863">Zinc-finger</keyword>
<feature type="region of interest" description="Disordered" evidence="13">
    <location>
        <begin position="396"/>
        <end position="622"/>
    </location>
</feature>
<keyword evidence="5" id="KW-0221">Differentiation</keyword>
<feature type="region of interest" description="Disordered" evidence="13">
    <location>
        <begin position="68"/>
        <end position="127"/>
    </location>
</feature>
<evidence type="ECO:0000256" key="9">
    <source>
        <dbReference type="ARBA" id="ARBA00023163"/>
    </source>
</evidence>